<evidence type="ECO:0000313" key="2">
    <source>
        <dbReference type="Proteomes" id="UP000198211"/>
    </source>
</evidence>
<dbReference type="Proteomes" id="UP000198211">
    <property type="component" value="Unassembled WGS sequence"/>
</dbReference>
<gene>
    <name evidence="1" type="ORF">PHMEG_00020033</name>
</gene>
<organism evidence="1 2">
    <name type="scientific">Phytophthora megakarya</name>
    <dbReference type="NCBI Taxonomy" id="4795"/>
    <lineage>
        <taxon>Eukaryota</taxon>
        <taxon>Sar</taxon>
        <taxon>Stramenopiles</taxon>
        <taxon>Oomycota</taxon>
        <taxon>Peronosporomycetes</taxon>
        <taxon>Peronosporales</taxon>
        <taxon>Peronosporaceae</taxon>
        <taxon>Phytophthora</taxon>
    </lineage>
</organism>
<comment type="caution">
    <text evidence="1">The sequence shown here is derived from an EMBL/GenBank/DDBJ whole genome shotgun (WGS) entry which is preliminary data.</text>
</comment>
<protein>
    <submittedName>
        <fullName evidence="1">Uncharacterized protein</fullName>
    </submittedName>
</protein>
<name>A0A225VSR3_9STRA</name>
<keyword evidence="2" id="KW-1185">Reference proteome</keyword>
<dbReference type="EMBL" id="NBNE01003490">
    <property type="protein sequence ID" value="OWZ07560.1"/>
    <property type="molecule type" value="Genomic_DNA"/>
</dbReference>
<evidence type="ECO:0000313" key="1">
    <source>
        <dbReference type="EMBL" id="OWZ07560.1"/>
    </source>
</evidence>
<dbReference type="AlphaFoldDB" id="A0A225VSR3"/>
<reference evidence="2" key="1">
    <citation type="submission" date="2017-03" db="EMBL/GenBank/DDBJ databases">
        <title>Phytopthora megakarya and P. palmivora, two closely related causual agents of cacao black pod achieved similar genome size and gene model numbers by different mechanisms.</title>
        <authorList>
            <person name="Ali S."/>
            <person name="Shao J."/>
            <person name="Larry D.J."/>
            <person name="Kronmiller B."/>
            <person name="Shen D."/>
            <person name="Strem M.D."/>
            <person name="Melnick R.L."/>
            <person name="Guiltinan M.J."/>
            <person name="Tyler B.M."/>
            <person name="Meinhardt L.W."/>
            <person name="Bailey B.A."/>
        </authorList>
    </citation>
    <scope>NUCLEOTIDE SEQUENCE [LARGE SCALE GENOMIC DNA]</scope>
    <source>
        <strain evidence="2">zdho120</strain>
    </source>
</reference>
<sequence>TPHVAPEFTTVSSQKSWVKLEQSFLPSPVPYDAEVKCTTVGIEKFCIFMAPDHPWRKAMDLWPGNACFSDGGSALNHQDSEEHRKFKLALERLKKVWFKYNKERADRADNLQTFLPGRMGPWCVGPDVSFPIETLLDPTLPFYTIENLMWVPGSADWCAEAALVDESEPCRVDRLTCPEQHPNNTVYVPCNIHVPLFLSKFSVHISSLTRLWSRKTSTLHGIAPFIEPTRMRKSRMAKLERTMLTPSPLWT</sequence>
<feature type="non-terminal residue" evidence="1">
    <location>
        <position position="1"/>
    </location>
</feature>
<proteinExistence type="predicted"/>
<accession>A0A225VSR3</accession>